<keyword evidence="6" id="KW-0460">Magnesium</keyword>
<dbReference type="Proteomes" id="UP000523000">
    <property type="component" value="Unassembled WGS sequence"/>
</dbReference>
<keyword evidence="4 6" id="KW-0378">Hydrolase</keyword>
<dbReference type="InterPro" id="IPR003337">
    <property type="entry name" value="Trehalose_PPase"/>
</dbReference>
<dbReference type="EC" id="3.1.3.12" evidence="6"/>
<sequence>MPEALSPALRDAVELLSNVPLLLVAMDFDGTLSPLCDVPADARALPAAAEAFAQLAALENTVTALLSGRDLASLRAVAHPPESTLLVGSHGAERWAPERFGAGIGELRLGTDQERAMSLARARMTEVSALYPGTSLEDKPSGVVLHVRRAEPATGAAALRAARARLDDLSGVSLLDGKDVLEASVVSADKGSALSWLREVVDADAVVFAGDDVTDEHAFAVLSGADVGVKVGHGPSRARFRIEGTGHVPALLQAVLDMRSL</sequence>
<dbReference type="Pfam" id="PF02358">
    <property type="entry name" value="Trehalose_PPase"/>
    <property type="match status" value="1"/>
</dbReference>
<name>A0A839QQ51_9MICC</name>
<dbReference type="InterPro" id="IPR023214">
    <property type="entry name" value="HAD_sf"/>
</dbReference>
<comment type="pathway">
    <text evidence="2 6">Glycan biosynthesis; trehalose biosynthesis.</text>
</comment>
<accession>A0A839QQ51</accession>
<dbReference type="InterPro" id="IPR036412">
    <property type="entry name" value="HAD-like_sf"/>
</dbReference>
<comment type="function">
    <text evidence="5 6">Removes the phosphate from trehalose 6-phosphate to produce free trehalose.</text>
</comment>
<evidence type="ECO:0000256" key="1">
    <source>
        <dbReference type="ARBA" id="ARBA00000500"/>
    </source>
</evidence>
<dbReference type="PANTHER" id="PTHR43768">
    <property type="entry name" value="TREHALOSE 6-PHOSPHATE PHOSPHATASE"/>
    <property type="match status" value="1"/>
</dbReference>
<dbReference type="GO" id="GO:0005992">
    <property type="term" value="P:trehalose biosynthetic process"/>
    <property type="evidence" value="ECO:0007669"/>
    <property type="project" value="UniProtKB-UniPathway"/>
</dbReference>
<comment type="similarity">
    <text evidence="3 6">Belongs to the trehalose phosphatase family.</text>
</comment>
<dbReference type="RefSeq" id="WP_183510651.1">
    <property type="nucleotide sequence ID" value="NZ_BAABGK010000026.1"/>
</dbReference>
<dbReference type="NCBIfam" id="TIGR00685">
    <property type="entry name" value="T6PP"/>
    <property type="match status" value="1"/>
</dbReference>
<dbReference type="InterPro" id="IPR006379">
    <property type="entry name" value="HAD-SF_hydro_IIB"/>
</dbReference>
<dbReference type="InterPro" id="IPR044651">
    <property type="entry name" value="OTSB-like"/>
</dbReference>
<dbReference type="GO" id="GO:0004805">
    <property type="term" value="F:trehalose-phosphatase activity"/>
    <property type="evidence" value="ECO:0007669"/>
    <property type="project" value="UniProtKB-EC"/>
</dbReference>
<proteinExistence type="inferred from homology"/>
<evidence type="ECO:0000256" key="3">
    <source>
        <dbReference type="ARBA" id="ARBA00008770"/>
    </source>
</evidence>
<dbReference type="Gene3D" id="3.40.50.1000">
    <property type="entry name" value="HAD superfamily/HAD-like"/>
    <property type="match status" value="1"/>
</dbReference>
<dbReference type="Gene3D" id="3.30.70.1020">
    <property type="entry name" value="Trehalose-6-phosphate phosphatase related protein, domain 2"/>
    <property type="match status" value="1"/>
</dbReference>
<evidence type="ECO:0000256" key="2">
    <source>
        <dbReference type="ARBA" id="ARBA00005199"/>
    </source>
</evidence>
<dbReference type="PANTHER" id="PTHR43768:SF3">
    <property type="entry name" value="TREHALOSE 6-PHOSPHATE PHOSPHATASE"/>
    <property type="match status" value="1"/>
</dbReference>
<keyword evidence="8" id="KW-1185">Reference proteome</keyword>
<comment type="catalytic activity">
    <reaction evidence="1 6">
        <text>alpha,alpha-trehalose 6-phosphate + H2O = alpha,alpha-trehalose + phosphate</text>
        <dbReference type="Rhea" id="RHEA:23420"/>
        <dbReference type="ChEBI" id="CHEBI:15377"/>
        <dbReference type="ChEBI" id="CHEBI:16551"/>
        <dbReference type="ChEBI" id="CHEBI:43474"/>
        <dbReference type="ChEBI" id="CHEBI:58429"/>
        <dbReference type="EC" id="3.1.3.12"/>
    </reaction>
</comment>
<dbReference type="UniPathway" id="UPA00299"/>
<evidence type="ECO:0000256" key="4">
    <source>
        <dbReference type="ARBA" id="ARBA00022801"/>
    </source>
</evidence>
<organism evidence="7 8">
    <name type="scientific">Paeniglutamicibacter cryotolerans</name>
    <dbReference type="NCBI Taxonomy" id="670079"/>
    <lineage>
        <taxon>Bacteria</taxon>
        <taxon>Bacillati</taxon>
        <taxon>Actinomycetota</taxon>
        <taxon>Actinomycetes</taxon>
        <taxon>Micrococcales</taxon>
        <taxon>Micrococcaceae</taxon>
        <taxon>Paeniglutamicibacter</taxon>
    </lineage>
</organism>
<keyword evidence="6" id="KW-0479">Metal-binding</keyword>
<evidence type="ECO:0000256" key="6">
    <source>
        <dbReference type="RuleBase" id="RU361117"/>
    </source>
</evidence>
<evidence type="ECO:0000313" key="8">
    <source>
        <dbReference type="Proteomes" id="UP000523000"/>
    </source>
</evidence>
<evidence type="ECO:0000256" key="5">
    <source>
        <dbReference type="ARBA" id="ARBA00024179"/>
    </source>
</evidence>
<dbReference type="NCBIfam" id="TIGR01484">
    <property type="entry name" value="HAD-SF-IIB"/>
    <property type="match status" value="1"/>
</dbReference>
<gene>
    <name evidence="7" type="ORF">E9229_001573</name>
</gene>
<protein>
    <recommendedName>
        <fullName evidence="6">Trehalose 6-phosphate phosphatase</fullName>
        <ecNumber evidence="6">3.1.3.12</ecNumber>
    </recommendedName>
</protein>
<dbReference type="EMBL" id="JACHVS010000001">
    <property type="protein sequence ID" value="MBB2995382.1"/>
    <property type="molecule type" value="Genomic_DNA"/>
</dbReference>
<dbReference type="GO" id="GO:0046872">
    <property type="term" value="F:metal ion binding"/>
    <property type="evidence" value="ECO:0007669"/>
    <property type="project" value="UniProtKB-KW"/>
</dbReference>
<evidence type="ECO:0000313" key="7">
    <source>
        <dbReference type="EMBL" id="MBB2995382.1"/>
    </source>
</evidence>
<dbReference type="SUPFAM" id="SSF56784">
    <property type="entry name" value="HAD-like"/>
    <property type="match status" value="1"/>
</dbReference>
<reference evidence="7 8" key="1">
    <citation type="submission" date="2020-08" db="EMBL/GenBank/DDBJ databases">
        <title>Sequencing the genomes of 1000 actinobacteria strains.</title>
        <authorList>
            <person name="Klenk H.-P."/>
        </authorList>
    </citation>
    <scope>NUCLEOTIDE SEQUENCE [LARGE SCALE GENOMIC DNA]</scope>
    <source>
        <strain evidence="7 8">DSM 22826</strain>
    </source>
</reference>
<comment type="cofactor">
    <cofactor evidence="6">
        <name>Mg(2+)</name>
        <dbReference type="ChEBI" id="CHEBI:18420"/>
    </cofactor>
</comment>
<comment type="caution">
    <text evidence="7">The sequence shown here is derived from an EMBL/GenBank/DDBJ whole genome shotgun (WGS) entry which is preliminary data.</text>
</comment>
<dbReference type="AlphaFoldDB" id="A0A839QQ51"/>